<dbReference type="CDD" id="cd00082">
    <property type="entry name" value="HisKA"/>
    <property type="match status" value="1"/>
</dbReference>
<feature type="modified residue" description="4-aspartylphosphate" evidence="6">
    <location>
        <position position="1293"/>
    </location>
</feature>
<dbReference type="Gene3D" id="3.40.50.2300">
    <property type="match status" value="1"/>
</dbReference>
<dbReference type="Gene3D" id="1.10.287.130">
    <property type="match status" value="1"/>
</dbReference>
<keyword evidence="4 8" id="KW-1133">Transmembrane helix</keyword>
<dbReference type="Gene3D" id="3.30.450.20">
    <property type="entry name" value="PAS domain"/>
    <property type="match status" value="1"/>
</dbReference>
<evidence type="ECO:0000259" key="10">
    <source>
        <dbReference type="PROSITE" id="PS50110"/>
    </source>
</evidence>
<evidence type="ECO:0000256" key="6">
    <source>
        <dbReference type="PROSITE-ProRule" id="PRU00169"/>
    </source>
</evidence>
<keyword evidence="14" id="KW-1185">Reference proteome</keyword>
<dbReference type="InterPro" id="IPR011006">
    <property type="entry name" value="CheY-like_superfamily"/>
</dbReference>
<feature type="region of interest" description="Disordered" evidence="7">
    <location>
        <begin position="1204"/>
        <end position="1223"/>
    </location>
</feature>
<accession>A0A9W8A5I0</accession>
<dbReference type="CDD" id="cd00130">
    <property type="entry name" value="PAS"/>
    <property type="match status" value="1"/>
</dbReference>
<dbReference type="InterPro" id="IPR005467">
    <property type="entry name" value="His_kinase_dom"/>
</dbReference>
<feature type="domain" description="Response regulatory" evidence="10">
    <location>
        <begin position="1228"/>
        <end position="1358"/>
    </location>
</feature>
<dbReference type="InterPro" id="IPR035965">
    <property type="entry name" value="PAS-like_dom_sf"/>
</dbReference>
<dbReference type="Gene3D" id="3.30.450.350">
    <property type="entry name" value="CHASE domain"/>
    <property type="match status" value="1"/>
</dbReference>
<dbReference type="PROSITE" id="PS50112">
    <property type="entry name" value="PAS"/>
    <property type="match status" value="1"/>
</dbReference>
<dbReference type="InterPro" id="IPR042240">
    <property type="entry name" value="CHASE_sf"/>
</dbReference>
<dbReference type="SUPFAM" id="SSF55785">
    <property type="entry name" value="PYP-like sensor domain (PAS domain)"/>
    <property type="match status" value="1"/>
</dbReference>
<dbReference type="SUPFAM" id="SSF55874">
    <property type="entry name" value="ATPase domain of HSP90 chaperone/DNA topoisomerase II/histidine kinase"/>
    <property type="match status" value="1"/>
</dbReference>
<dbReference type="InterPro" id="IPR036097">
    <property type="entry name" value="HisK_dim/P_sf"/>
</dbReference>
<protein>
    <recommendedName>
        <fullName evidence="15">Histidine kinase</fullName>
    </recommendedName>
</protein>
<dbReference type="InterPro" id="IPR006189">
    <property type="entry name" value="CHASE_dom"/>
</dbReference>
<comment type="caution">
    <text evidence="13">The sequence shown here is derived from an EMBL/GenBank/DDBJ whole genome shotgun (WGS) entry which is preliminary data.</text>
</comment>
<feature type="region of interest" description="Disordered" evidence="7">
    <location>
        <begin position="1015"/>
        <end position="1053"/>
    </location>
</feature>
<evidence type="ECO:0000256" key="1">
    <source>
        <dbReference type="ARBA" id="ARBA00004370"/>
    </source>
</evidence>
<feature type="region of interest" description="Disordered" evidence="7">
    <location>
        <begin position="1"/>
        <end position="49"/>
    </location>
</feature>
<comment type="subcellular location">
    <subcellularLocation>
        <location evidence="1">Membrane</location>
    </subcellularLocation>
</comment>
<dbReference type="Pfam" id="PF03924">
    <property type="entry name" value="CHASE"/>
    <property type="match status" value="1"/>
</dbReference>
<keyword evidence="2 6" id="KW-0597">Phosphoprotein</keyword>
<dbReference type="InterPro" id="IPR001789">
    <property type="entry name" value="Sig_transdc_resp-reg_receiver"/>
</dbReference>
<feature type="compositionally biased region" description="Polar residues" evidence="7">
    <location>
        <begin position="972"/>
        <end position="992"/>
    </location>
</feature>
<dbReference type="GO" id="GO:0016020">
    <property type="term" value="C:membrane"/>
    <property type="evidence" value="ECO:0007669"/>
    <property type="project" value="UniProtKB-SubCell"/>
</dbReference>
<feature type="domain" description="PAS" evidence="11">
    <location>
        <begin position="541"/>
        <end position="587"/>
    </location>
</feature>
<organism evidence="13 14">
    <name type="scientific">Tieghemiomyces parasiticus</name>
    <dbReference type="NCBI Taxonomy" id="78921"/>
    <lineage>
        <taxon>Eukaryota</taxon>
        <taxon>Fungi</taxon>
        <taxon>Fungi incertae sedis</taxon>
        <taxon>Zoopagomycota</taxon>
        <taxon>Kickxellomycotina</taxon>
        <taxon>Dimargaritomycetes</taxon>
        <taxon>Dimargaritales</taxon>
        <taxon>Dimargaritaceae</taxon>
        <taxon>Tieghemiomyces</taxon>
    </lineage>
</organism>
<dbReference type="SMART" id="SM00448">
    <property type="entry name" value="REC"/>
    <property type="match status" value="1"/>
</dbReference>
<keyword evidence="3 8" id="KW-0812">Transmembrane</keyword>
<dbReference type="InterPro" id="IPR036890">
    <property type="entry name" value="HATPase_C_sf"/>
</dbReference>
<dbReference type="SMART" id="SM01079">
    <property type="entry name" value="CHASE"/>
    <property type="match status" value="1"/>
</dbReference>
<sequence>MSVAPHAGSPPSPGEARALRRAPTTPDQADDACNQTQADMLSMPSSITGTTTMSLTPAYSISNKHINRPYSPTKGAPTIAELTSAGPTGLFLAPSRAEEQPPVSEINWSNQFFNPTDAQVRYPQLGDSGAPLIPPARHSSTPAAFPSPLATHSGPSTPPVNAPAARWGSSPRSWLRTLRTYYLASWSAFCQHVLPGLIILLGIGISIVVFFVFVNSRRNGIINDFHWRSRERADTVINNFLTAQQASQGYYALVNSGAYVTNDLSNRYGQSALYNSNLFGLGINVIVPGSARTTFEQSRNLTLSQFDANLDTFVPRANANEYCVLVMTYPEAGITPVGFDIFSDPIRTQAVKQARSTLAPALTGPMTIYQTVNGVLVPVPDPVVSVFYPVYGNITATGRPATPSDVITVVGASYRLRTSFDQVLASFQDQPVLLQIWDVPTHQMLYHSDHLFNGTEWSDTTFDQKFTVLDRQWLVRSTVAKSALSKSVDATAIVLMIIMLLFAAVLAVILRMFTRRFFRARRTVHDQHVELGKSRFIGNLFSQQSEATLQAIADPLLALDCRGYVIGTNPHALDLTGYTRREMLGQSRRVAGRTSGRIHIRDLLVSLAECAFDEPCSFHHGAQPVRWGMRNVWVARKDGSRFEAEANFSQVIGDSHPQCLQVVVFRDMTERKAAKEAILEAKKQAERASQSKGAFLAFLCHEIRNPAHVILGYAEMLRSALGPQTREVQEDLLCIETAAQFMGVVVSDVLDLTHMSETSEGQVQLQQDTVQLPDFVRRCAKLQRGLADERGISLAIEVDDAVPPYFIFDRYRLSQVLIKLIIYTIEEGETGGAVEVSVHLVEWLDEANTRARLRFALTTTALIFSPAKLKSDEHIDKPFDLESNSLGAKFFSAGVSRALALTIVKMLGGQLVVDTAPDGRSRCYFDLALDIPDSHQLHELELPFSASPTPSVSDLPYPVRSTDLVGDPGSQPRPSFSGEQISLQSVSTTSRPSAAESEGEAYPLSVLSKASKYFRRHPPQGPAAGKESFQTSRSIDHPMSLSSGSSSSARDALGGLRQRRPTVDMAYDMALDHPVWRKPRSNPPRQLSPSGHFLPRRIALGKAPPPVLTDVLQRLPSTRSSDSPCRTSPTMAHPLLAEPLIALPQADLIPQEVAEPTAKSQEERETASATPLAAVEALRAVEDDGATAVATPHKLSRSLLKLRAQATTPSSTPPAPLPTDPDLSSGRRVLLVEDNLICQRVTAKMLKKNNFVVDIANHGREAVELILQHRLVAESDDAPSSPYDEYYACVLMDVIMPIMDGCEAASAIVELGYSGPIIALTANSIESERRRCLKSGMAAFVTKPVREKDLIALVLSEIRDWEGSEE</sequence>
<dbReference type="PROSITE" id="PS50110">
    <property type="entry name" value="RESPONSE_REGULATORY"/>
    <property type="match status" value="1"/>
</dbReference>
<reference evidence="13" key="1">
    <citation type="submission" date="2022-07" db="EMBL/GenBank/DDBJ databases">
        <title>Phylogenomic reconstructions and comparative analyses of Kickxellomycotina fungi.</title>
        <authorList>
            <person name="Reynolds N.K."/>
            <person name="Stajich J.E."/>
            <person name="Barry K."/>
            <person name="Grigoriev I.V."/>
            <person name="Crous P."/>
            <person name="Smith M.E."/>
        </authorList>
    </citation>
    <scope>NUCLEOTIDE SEQUENCE</scope>
    <source>
        <strain evidence="13">RSA 861</strain>
    </source>
</reference>
<evidence type="ECO:0000256" key="2">
    <source>
        <dbReference type="ARBA" id="ARBA00022553"/>
    </source>
</evidence>
<evidence type="ECO:0000259" key="11">
    <source>
        <dbReference type="PROSITE" id="PS50112"/>
    </source>
</evidence>
<proteinExistence type="predicted"/>
<feature type="compositionally biased region" description="Polar residues" evidence="7">
    <location>
        <begin position="33"/>
        <end position="49"/>
    </location>
</feature>
<dbReference type="SUPFAM" id="SSF47384">
    <property type="entry name" value="Homodimeric domain of signal transducing histidine kinase"/>
    <property type="match status" value="1"/>
</dbReference>
<dbReference type="Pfam" id="PF00512">
    <property type="entry name" value="HisKA"/>
    <property type="match status" value="1"/>
</dbReference>
<evidence type="ECO:0000256" key="4">
    <source>
        <dbReference type="ARBA" id="ARBA00022989"/>
    </source>
</evidence>
<dbReference type="SMART" id="SM00388">
    <property type="entry name" value="HisKA"/>
    <property type="match status" value="1"/>
</dbReference>
<dbReference type="InterPro" id="IPR003661">
    <property type="entry name" value="HisK_dim/P_dom"/>
</dbReference>
<gene>
    <name evidence="13" type="ORF">IWQ60_005899</name>
</gene>
<evidence type="ECO:0000256" key="8">
    <source>
        <dbReference type="SAM" id="Phobius"/>
    </source>
</evidence>
<feature type="domain" description="Histidine kinase" evidence="9">
    <location>
        <begin position="698"/>
        <end position="931"/>
    </location>
</feature>
<dbReference type="OrthoDB" id="60033at2759"/>
<evidence type="ECO:0000256" key="7">
    <source>
        <dbReference type="SAM" id="MobiDB-lite"/>
    </source>
</evidence>
<dbReference type="Gene3D" id="3.30.565.10">
    <property type="entry name" value="Histidine kinase-like ATPase, C-terminal domain"/>
    <property type="match status" value="1"/>
</dbReference>
<evidence type="ECO:0000256" key="3">
    <source>
        <dbReference type="ARBA" id="ARBA00022692"/>
    </source>
</evidence>
<feature type="transmembrane region" description="Helical" evidence="8">
    <location>
        <begin position="193"/>
        <end position="214"/>
    </location>
</feature>
<dbReference type="InterPro" id="IPR000014">
    <property type="entry name" value="PAS"/>
</dbReference>
<feature type="region of interest" description="Disordered" evidence="7">
    <location>
        <begin position="948"/>
        <end position="1001"/>
    </location>
</feature>
<dbReference type="Proteomes" id="UP001150569">
    <property type="component" value="Unassembled WGS sequence"/>
</dbReference>
<evidence type="ECO:0000313" key="14">
    <source>
        <dbReference type="Proteomes" id="UP001150569"/>
    </source>
</evidence>
<dbReference type="GO" id="GO:0000155">
    <property type="term" value="F:phosphorelay sensor kinase activity"/>
    <property type="evidence" value="ECO:0007669"/>
    <property type="project" value="InterPro"/>
</dbReference>
<feature type="transmembrane region" description="Helical" evidence="8">
    <location>
        <begin position="490"/>
        <end position="513"/>
    </location>
</feature>
<dbReference type="Pfam" id="PF13426">
    <property type="entry name" value="PAS_9"/>
    <property type="match status" value="1"/>
</dbReference>
<name>A0A9W8A5I0_9FUNG</name>
<evidence type="ECO:0000259" key="9">
    <source>
        <dbReference type="PROSITE" id="PS50109"/>
    </source>
</evidence>
<dbReference type="SUPFAM" id="SSF52172">
    <property type="entry name" value="CheY-like"/>
    <property type="match status" value="1"/>
</dbReference>
<dbReference type="PANTHER" id="PTHR45339:SF5">
    <property type="entry name" value="HISTIDINE KINASE"/>
    <property type="match status" value="1"/>
</dbReference>
<evidence type="ECO:0000313" key="13">
    <source>
        <dbReference type="EMBL" id="KAJ1923406.1"/>
    </source>
</evidence>
<evidence type="ECO:0008006" key="15">
    <source>
        <dbReference type="Google" id="ProtNLM"/>
    </source>
</evidence>
<dbReference type="PANTHER" id="PTHR45339">
    <property type="entry name" value="HYBRID SIGNAL TRANSDUCTION HISTIDINE KINASE J"/>
    <property type="match status" value="1"/>
</dbReference>
<evidence type="ECO:0000259" key="12">
    <source>
        <dbReference type="PROSITE" id="PS50839"/>
    </source>
</evidence>
<dbReference type="CDD" id="cd17546">
    <property type="entry name" value="REC_hyHK_CKI1_RcsC-like"/>
    <property type="match status" value="1"/>
</dbReference>
<evidence type="ECO:0000256" key="5">
    <source>
        <dbReference type="ARBA" id="ARBA00023136"/>
    </source>
</evidence>
<dbReference type="PROSITE" id="PS50839">
    <property type="entry name" value="CHASE"/>
    <property type="match status" value="1"/>
</dbReference>
<keyword evidence="5 8" id="KW-0472">Membrane</keyword>
<dbReference type="SMART" id="SM00091">
    <property type="entry name" value="PAS"/>
    <property type="match status" value="1"/>
</dbReference>
<dbReference type="PROSITE" id="PS50109">
    <property type="entry name" value="HIS_KIN"/>
    <property type="match status" value="1"/>
</dbReference>
<feature type="domain" description="CHASE" evidence="12">
    <location>
        <begin position="320"/>
        <end position="476"/>
    </location>
</feature>
<feature type="region of interest" description="Disordered" evidence="7">
    <location>
        <begin position="143"/>
        <end position="164"/>
    </location>
</feature>
<dbReference type="EMBL" id="JANBPT010000336">
    <property type="protein sequence ID" value="KAJ1923406.1"/>
    <property type="molecule type" value="Genomic_DNA"/>
</dbReference>
<dbReference type="Pfam" id="PF00072">
    <property type="entry name" value="Response_reg"/>
    <property type="match status" value="1"/>
</dbReference>